<dbReference type="GO" id="GO:0006094">
    <property type="term" value="P:gluconeogenesis"/>
    <property type="evidence" value="ECO:0007669"/>
    <property type="project" value="UniProtKB-KW"/>
</dbReference>
<comment type="similarity">
    <text evidence="3 11">Belongs to the iron-sulfur dependent L-serine dehydratase family.</text>
</comment>
<evidence type="ECO:0000256" key="7">
    <source>
        <dbReference type="ARBA" id="ARBA00023004"/>
    </source>
</evidence>
<keyword evidence="6 11" id="KW-0479">Metal-binding</keyword>
<protein>
    <recommendedName>
        <fullName evidence="11">L-serine dehydratase</fullName>
        <ecNumber evidence="11">4.3.1.17</ecNumber>
    </recommendedName>
</protein>
<evidence type="ECO:0000313" key="14">
    <source>
        <dbReference type="Proteomes" id="UP000198806"/>
    </source>
</evidence>
<dbReference type="InterPro" id="IPR004642">
    <property type="entry name" value="Ser_deHydtase_asu"/>
</dbReference>
<evidence type="ECO:0000256" key="9">
    <source>
        <dbReference type="ARBA" id="ARBA00023239"/>
    </source>
</evidence>
<dbReference type="STRING" id="1527.SAMN04489757_102120"/>
<organism evidence="13 14">
    <name type="scientific">Anaerocolumna aminovalerica</name>
    <dbReference type="NCBI Taxonomy" id="1527"/>
    <lineage>
        <taxon>Bacteria</taxon>
        <taxon>Bacillati</taxon>
        <taxon>Bacillota</taxon>
        <taxon>Clostridia</taxon>
        <taxon>Lachnospirales</taxon>
        <taxon>Lachnospiraceae</taxon>
        <taxon>Anaerocolumna</taxon>
    </lineage>
</organism>
<evidence type="ECO:0000256" key="3">
    <source>
        <dbReference type="ARBA" id="ARBA00008636"/>
    </source>
</evidence>
<comment type="pathway">
    <text evidence="2">Carbohydrate biosynthesis; gluconeogenesis.</text>
</comment>
<dbReference type="PANTHER" id="PTHR30182:SF1">
    <property type="entry name" value="L-SERINE DEHYDRATASE 1"/>
    <property type="match status" value="1"/>
</dbReference>
<evidence type="ECO:0000256" key="11">
    <source>
        <dbReference type="RuleBase" id="RU366059"/>
    </source>
</evidence>
<name>A0A1I5C4N1_9FIRM</name>
<dbReference type="Proteomes" id="UP000198806">
    <property type="component" value="Unassembled WGS sequence"/>
</dbReference>
<evidence type="ECO:0000256" key="6">
    <source>
        <dbReference type="ARBA" id="ARBA00022723"/>
    </source>
</evidence>
<dbReference type="InterPro" id="IPR005130">
    <property type="entry name" value="Ser_deHydtase-like_asu"/>
</dbReference>
<evidence type="ECO:0000256" key="5">
    <source>
        <dbReference type="ARBA" id="ARBA00022485"/>
    </source>
</evidence>
<comment type="catalytic activity">
    <reaction evidence="10 11">
        <text>L-serine = pyruvate + NH4(+)</text>
        <dbReference type="Rhea" id="RHEA:19169"/>
        <dbReference type="ChEBI" id="CHEBI:15361"/>
        <dbReference type="ChEBI" id="CHEBI:28938"/>
        <dbReference type="ChEBI" id="CHEBI:33384"/>
        <dbReference type="EC" id="4.3.1.17"/>
    </reaction>
</comment>
<dbReference type="GO" id="GO:0051539">
    <property type="term" value="F:4 iron, 4 sulfur cluster binding"/>
    <property type="evidence" value="ECO:0007669"/>
    <property type="project" value="UniProtKB-UniRule"/>
</dbReference>
<gene>
    <name evidence="13" type="ORF">SAMN04489757_102120</name>
</gene>
<dbReference type="AlphaFoldDB" id="A0A1I5C4N1"/>
<sequence>MFNNIAELVNLAETQNKKIYEIMLEQEMKATGLSKDEIINKMKENYTVMKAAIEKGMQGVTSKSGMTGGDAKRLSAYRNSGNYLTDYTLISAICYAVATNEVNASMGLICATPTAGSSGVLPAVMFAAQEKLQAEEEVVINHLFTAGAIGYIIANNASISGAAGGCQAEVGSASAMAAAAVTEMAGGTPSQAAHAMAMALKNMLGLSCDPVAGLVEVPCIKRNAAGAVNAFAAAEMALAGVESRIPWDEVISAMYRIGLSMPIALKETALGGLAATETGKCWREKIQ</sequence>
<keyword evidence="8 11" id="KW-0411">Iron-sulfur</keyword>
<evidence type="ECO:0000256" key="8">
    <source>
        <dbReference type="ARBA" id="ARBA00023014"/>
    </source>
</evidence>
<evidence type="ECO:0000256" key="1">
    <source>
        <dbReference type="ARBA" id="ARBA00001966"/>
    </source>
</evidence>
<dbReference type="GO" id="GO:0046872">
    <property type="term" value="F:metal ion binding"/>
    <property type="evidence" value="ECO:0007669"/>
    <property type="project" value="UniProtKB-KW"/>
</dbReference>
<keyword evidence="14" id="KW-1185">Reference proteome</keyword>
<keyword evidence="5 11" id="KW-0004">4Fe-4S</keyword>
<evidence type="ECO:0000256" key="2">
    <source>
        <dbReference type="ARBA" id="ARBA00004742"/>
    </source>
</evidence>
<feature type="domain" description="Serine dehydratase-like alpha subunit" evidence="12">
    <location>
        <begin position="15"/>
        <end position="274"/>
    </location>
</feature>
<dbReference type="OrthoDB" id="9805537at2"/>
<dbReference type="InterPro" id="IPR051318">
    <property type="entry name" value="Fe-S_L-Ser"/>
</dbReference>
<keyword evidence="7 11" id="KW-0408">Iron</keyword>
<dbReference type="EMBL" id="FOWD01000002">
    <property type="protein sequence ID" value="SFN81762.1"/>
    <property type="molecule type" value="Genomic_DNA"/>
</dbReference>
<dbReference type="Pfam" id="PF03313">
    <property type="entry name" value="SDH_alpha"/>
    <property type="match status" value="1"/>
</dbReference>
<evidence type="ECO:0000256" key="10">
    <source>
        <dbReference type="ARBA" id="ARBA00049406"/>
    </source>
</evidence>
<proteinExistence type="inferred from homology"/>
<dbReference type="RefSeq" id="WP_091683992.1">
    <property type="nucleotide sequence ID" value="NZ_BAABFM010000017.1"/>
</dbReference>
<reference evidence="13 14" key="1">
    <citation type="submission" date="2016-10" db="EMBL/GenBank/DDBJ databases">
        <authorList>
            <person name="de Groot N.N."/>
        </authorList>
    </citation>
    <scope>NUCLEOTIDE SEQUENCE [LARGE SCALE GENOMIC DNA]</scope>
    <source>
        <strain evidence="13 14">DSM 1283</strain>
    </source>
</reference>
<dbReference type="PANTHER" id="PTHR30182">
    <property type="entry name" value="L-SERINE DEHYDRATASE"/>
    <property type="match status" value="1"/>
</dbReference>
<evidence type="ECO:0000259" key="12">
    <source>
        <dbReference type="Pfam" id="PF03313"/>
    </source>
</evidence>
<dbReference type="GO" id="GO:0003941">
    <property type="term" value="F:L-serine ammonia-lyase activity"/>
    <property type="evidence" value="ECO:0007669"/>
    <property type="project" value="UniProtKB-UniRule"/>
</dbReference>
<keyword evidence="4 11" id="KW-0312">Gluconeogenesis</keyword>
<keyword evidence="9 11" id="KW-0456">Lyase</keyword>
<dbReference type="EC" id="4.3.1.17" evidence="11"/>
<evidence type="ECO:0000313" key="13">
    <source>
        <dbReference type="EMBL" id="SFN81762.1"/>
    </source>
</evidence>
<dbReference type="NCBIfam" id="TIGR00718">
    <property type="entry name" value="sda_alpha"/>
    <property type="match status" value="1"/>
</dbReference>
<accession>A0A1I5C4N1</accession>
<evidence type="ECO:0000256" key="4">
    <source>
        <dbReference type="ARBA" id="ARBA00022432"/>
    </source>
</evidence>
<comment type="cofactor">
    <cofactor evidence="1 11">
        <name>[4Fe-4S] cluster</name>
        <dbReference type="ChEBI" id="CHEBI:49883"/>
    </cofactor>
</comment>